<evidence type="ECO:0000313" key="2">
    <source>
        <dbReference type="Proteomes" id="UP000653275"/>
    </source>
</evidence>
<proteinExistence type="predicted"/>
<accession>A0AAP2EZJ8</accession>
<dbReference type="AlphaFoldDB" id="A0AAP2EZJ8"/>
<reference evidence="1" key="1">
    <citation type="submission" date="2020-12" db="EMBL/GenBank/DDBJ databases">
        <title>Draft genome sequence of Enterobacter spp., Lelliottia spp. and Serratia spp. isolated from drinking water reservoirs and lakes.</title>
        <authorList>
            <person name="Reitter C."/>
            <person name="Neuhaus K."/>
            <person name="Huegler M."/>
        </authorList>
    </citation>
    <scope>NUCLEOTIDE SEQUENCE</scope>
    <source>
        <strain evidence="1">TZW15</strain>
    </source>
</reference>
<dbReference type="RefSeq" id="WP_041689475.1">
    <property type="nucleotide sequence ID" value="NZ_JAENMR010000004.1"/>
</dbReference>
<dbReference type="EMBL" id="JAENMS010000004">
    <property type="protein sequence ID" value="MBL5934813.1"/>
    <property type="molecule type" value="Genomic_DNA"/>
</dbReference>
<dbReference type="Proteomes" id="UP000653275">
    <property type="component" value="Unassembled WGS sequence"/>
</dbReference>
<comment type="caution">
    <text evidence="1">The sequence shown here is derived from an EMBL/GenBank/DDBJ whole genome shotgun (WGS) entry which is preliminary data.</text>
</comment>
<name>A0AAP2EZJ8_LELAM</name>
<gene>
    <name evidence="1" type="ORF">I7V27_10145</name>
</gene>
<protein>
    <submittedName>
        <fullName evidence="1">Uncharacterized protein</fullName>
    </submittedName>
</protein>
<sequence>MKNLPDSLTLEELLDIISKEMEGTPSEKLTEKLIITIGILKDVYDIDENANNYILYSFVGLEEQSNKRTLTNAQAAQKIINKKQGK</sequence>
<evidence type="ECO:0000313" key="1">
    <source>
        <dbReference type="EMBL" id="MBL5934813.1"/>
    </source>
</evidence>
<organism evidence="1 2">
    <name type="scientific">Lelliottia amnigena</name>
    <name type="common">Enterobacter amnigenus</name>
    <dbReference type="NCBI Taxonomy" id="61646"/>
    <lineage>
        <taxon>Bacteria</taxon>
        <taxon>Pseudomonadati</taxon>
        <taxon>Pseudomonadota</taxon>
        <taxon>Gammaproteobacteria</taxon>
        <taxon>Enterobacterales</taxon>
        <taxon>Enterobacteriaceae</taxon>
        <taxon>Lelliottia</taxon>
    </lineage>
</organism>